<sequence length="328" mass="37019">MGCPGQARTKPRSKIQPSQQSAGDRRRTAAALEARFLRQPALEGPTRSARTKTPQKVGRNKFRRGAAAATMVVAGGGDMRERRGRRFGELGAWLQPESQGDWLFTVGSGRFVQSSPRPEARLLCQPTLEGLTRSARTETPRNDDRNKSDQRATAVGGGRRRRGALEERGGRELWWRLGFVMWIQLAVSPQPLWLRYRNIGLAHRIMVKRLATSPHDPLGITDSACKNQLVVVRVQFGPFNPYIPIRSTTIGKSRVARDLITMHTTWRSNSDIANVTREHCDVLSMQMDSDLVIYRTTLVRTFQVVTIYRVDKSEVLVVLISPHYSKRH</sequence>
<accession>A0A2Z7DBL1</accession>
<protein>
    <submittedName>
        <fullName evidence="2">Uncharacterized protein</fullName>
    </submittedName>
</protein>
<evidence type="ECO:0000313" key="3">
    <source>
        <dbReference type="Proteomes" id="UP000250235"/>
    </source>
</evidence>
<feature type="compositionally biased region" description="Basic and acidic residues" evidence="1">
    <location>
        <begin position="135"/>
        <end position="150"/>
    </location>
</feature>
<gene>
    <name evidence="2" type="ORF">F511_41215</name>
</gene>
<dbReference type="AlphaFoldDB" id="A0A2Z7DBL1"/>
<keyword evidence="3" id="KW-1185">Reference proteome</keyword>
<proteinExistence type="predicted"/>
<dbReference type="Proteomes" id="UP000250235">
    <property type="component" value="Unassembled WGS sequence"/>
</dbReference>
<evidence type="ECO:0000256" key="1">
    <source>
        <dbReference type="SAM" id="MobiDB-lite"/>
    </source>
</evidence>
<evidence type="ECO:0000313" key="2">
    <source>
        <dbReference type="EMBL" id="KZV56654.1"/>
    </source>
</evidence>
<feature type="region of interest" description="Disordered" evidence="1">
    <location>
        <begin position="126"/>
        <end position="163"/>
    </location>
</feature>
<dbReference type="EMBL" id="KQ987917">
    <property type="protein sequence ID" value="KZV56654.1"/>
    <property type="molecule type" value="Genomic_DNA"/>
</dbReference>
<reference evidence="2 3" key="1">
    <citation type="journal article" date="2015" name="Proc. Natl. Acad. Sci. U.S.A.">
        <title>The resurrection genome of Boea hygrometrica: A blueprint for survival of dehydration.</title>
        <authorList>
            <person name="Xiao L."/>
            <person name="Yang G."/>
            <person name="Zhang L."/>
            <person name="Yang X."/>
            <person name="Zhao S."/>
            <person name="Ji Z."/>
            <person name="Zhou Q."/>
            <person name="Hu M."/>
            <person name="Wang Y."/>
            <person name="Chen M."/>
            <person name="Xu Y."/>
            <person name="Jin H."/>
            <person name="Xiao X."/>
            <person name="Hu G."/>
            <person name="Bao F."/>
            <person name="Hu Y."/>
            <person name="Wan P."/>
            <person name="Li L."/>
            <person name="Deng X."/>
            <person name="Kuang T."/>
            <person name="Xiang C."/>
            <person name="Zhu J.K."/>
            <person name="Oliver M.J."/>
            <person name="He Y."/>
        </authorList>
    </citation>
    <scope>NUCLEOTIDE SEQUENCE [LARGE SCALE GENOMIC DNA]</scope>
    <source>
        <strain evidence="3">cv. XS01</strain>
    </source>
</reference>
<feature type="region of interest" description="Disordered" evidence="1">
    <location>
        <begin position="1"/>
        <end position="28"/>
    </location>
</feature>
<name>A0A2Z7DBL1_9LAMI</name>
<organism evidence="2 3">
    <name type="scientific">Dorcoceras hygrometricum</name>
    <dbReference type="NCBI Taxonomy" id="472368"/>
    <lineage>
        <taxon>Eukaryota</taxon>
        <taxon>Viridiplantae</taxon>
        <taxon>Streptophyta</taxon>
        <taxon>Embryophyta</taxon>
        <taxon>Tracheophyta</taxon>
        <taxon>Spermatophyta</taxon>
        <taxon>Magnoliopsida</taxon>
        <taxon>eudicotyledons</taxon>
        <taxon>Gunneridae</taxon>
        <taxon>Pentapetalae</taxon>
        <taxon>asterids</taxon>
        <taxon>lamiids</taxon>
        <taxon>Lamiales</taxon>
        <taxon>Gesneriaceae</taxon>
        <taxon>Didymocarpoideae</taxon>
        <taxon>Trichosporeae</taxon>
        <taxon>Loxocarpinae</taxon>
        <taxon>Dorcoceras</taxon>
    </lineage>
</organism>